<protein>
    <recommendedName>
        <fullName evidence="2">Cyclic nucleotide-binding domain-containing protein</fullName>
    </recommendedName>
</protein>
<evidence type="ECO:0008006" key="2">
    <source>
        <dbReference type="Google" id="ProtNLM"/>
    </source>
</evidence>
<proteinExistence type="predicted"/>
<dbReference type="SUPFAM" id="SSF51206">
    <property type="entry name" value="cAMP-binding domain-like"/>
    <property type="match status" value="1"/>
</dbReference>
<dbReference type="AlphaFoldDB" id="A0A0B7C2Q6"/>
<name>A0A0B7C2Q6_9EUPU</name>
<reference evidence="1" key="1">
    <citation type="submission" date="2014-12" db="EMBL/GenBank/DDBJ databases">
        <title>Insight into the proteome of Arion vulgaris.</title>
        <authorList>
            <person name="Aradska J."/>
            <person name="Bulat T."/>
            <person name="Smidak R."/>
            <person name="Sarate P."/>
            <person name="Gangsoo J."/>
            <person name="Sialana F."/>
            <person name="Bilban M."/>
            <person name="Lubec G."/>
        </authorList>
    </citation>
    <scope>NUCLEOTIDE SEQUENCE</scope>
    <source>
        <tissue evidence="1">Skin</tissue>
    </source>
</reference>
<accession>A0A0B7C2Q6</accession>
<dbReference type="GO" id="GO:0007283">
    <property type="term" value="P:spermatogenesis"/>
    <property type="evidence" value="ECO:0007669"/>
    <property type="project" value="TreeGrafter"/>
</dbReference>
<dbReference type="Gene3D" id="2.60.120.10">
    <property type="entry name" value="Jelly Rolls"/>
    <property type="match status" value="1"/>
</dbReference>
<feature type="non-terminal residue" evidence="1">
    <location>
        <position position="1"/>
    </location>
</feature>
<dbReference type="PANTHER" id="PTHR23011">
    <property type="entry name" value="CYCLIC NUCLEOTIDE-BINDING DOMAIN CONTAINING PROTEIN"/>
    <property type="match status" value="1"/>
</dbReference>
<gene>
    <name evidence="1" type="primary">ORF222069</name>
</gene>
<dbReference type="InterPro" id="IPR014710">
    <property type="entry name" value="RmlC-like_jellyroll"/>
</dbReference>
<organism evidence="1">
    <name type="scientific">Arion vulgaris</name>
    <dbReference type="NCBI Taxonomy" id="1028688"/>
    <lineage>
        <taxon>Eukaryota</taxon>
        <taxon>Metazoa</taxon>
        <taxon>Spiralia</taxon>
        <taxon>Lophotrochozoa</taxon>
        <taxon>Mollusca</taxon>
        <taxon>Gastropoda</taxon>
        <taxon>Heterobranchia</taxon>
        <taxon>Euthyneura</taxon>
        <taxon>Panpulmonata</taxon>
        <taxon>Eupulmonata</taxon>
        <taxon>Stylommatophora</taxon>
        <taxon>Helicina</taxon>
        <taxon>Arionoidea</taxon>
        <taxon>Arionidae</taxon>
        <taxon>Arion</taxon>
    </lineage>
</organism>
<sequence length="77" mass="8918">KTVFASVCPRIFEKELAKKYAFLSSLDLFSTKYWSPESIRSLAMNAQLQEYKINKVIVADSSVEDWIYICMEGRCQV</sequence>
<feature type="non-terminal residue" evidence="1">
    <location>
        <position position="77"/>
    </location>
</feature>
<dbReference type="InterPro" id="IPR018490">
    <property type="entry name" value="cNMP-bd_dom_sf"/>
</dbReference>
<dbReference type="PANTHER" id="PTHR23011:SF43">
    <property type="entry name" value="CYCLIC NUCLEOTIDE-BINDING DOMAIN-CONTAINING PROTEIN 2"/>
    <property type="match status" value="1"/>
</dbReference>
<dbReference type="EMBL" id="HACG01052888">
    <property type="protein sequence ID" value="CEK99759.1"/>
    <property type="molecule type" value="Transcribed_RNA"/>
</dbReference>
<evidence type="ECO:0000313" key="1">
    <source>
        <dbReference type="EMBL" id="CEK99759.1"/>
    </source>
</evidence>
<dbReference type="GO" id="GO:0030552">
    <property type="term" value="F:cAMP binding"/>
    <property type="evidence" value="ECO:0007669"/>
    <property type="project" value="TreeGrafter"/>
</dbReference>